<feature type="compositionally biased region" description="Low complexity" evidence="1">
    <location>
        <begin position="131"/>
        <end position="145"/>
    </location>
</feature>
<sequence>MTLICLFPARLYKWIKFSRRFTNAGSCIVGLRHSLARVGLGARRNLAVTQYFSSIYFLFIYRVHASKIDSHENQDGQICAARRPSSWFPTRRDKLRASTDCGRYSLRPLPRARSDFHGNESPHACRNLGVSRAAPSTSPAARSTRVGADSKASSMSSWE</sequence>
<accession>A0A450W5C9</accession>
<gene>
    <name evidence="2" type="ORF">BECKLPF1236B_GA0070989_10329</name>
</gene>
<dbReference type="AlphaFoldDB" id="A0A450W5C9"/>
<feature type="region of interest" description="Disordered" evidence="1">
    <location>
        <begin position="126"/>
        <end position="159"/>
    </location>
</feature>
<evidence type="ECO:0000313" key="2">
    <source>
        <dbReference type="EMBL" id="VFK12254.1"/>
    </source>
</evidence>
<evidence type="ECO:0000256" key="1">
    <source>
        <dbReference type="SAM" id="MobiDB-lite"/>
    </source>
</evidence>
<reference evidence="2" key="1">
    <citation type="submission" date="2019-02" db="EMBL/GenBank/DDBJ databases">
        <authorList>
            <person name="Gruber-Vodicka R. H."/>
            <person name="Seah K. B. B."/>
        </authorList>
    </citation>
    <scope>NUCLEOTIDE SEQUENCE</scope>
    <source>
        <strain evidence="2">BECK_S313</strain>
    </source>
</reference>
<dbReference type="EMBL" id="CAADFK010000032">
    <property type="protein sequence ID" value="VFK12254.1"/>
    <property type="molecule type" value="Genomic_DNA"/>
</dbReference>
<name>A0A450W5C9_9GAMM</name>
<protein>
    <submittedName>
        <fullName evidence="2">Uncharacterized protein</fullName>
    </submittedName>
</protein>
<proteinExistence type="predicted"/>
<organism evidence="2">
    <name type="scientific">Candidatus Kentrum sp. LPFa</name>
    <dbReference type="NCBI Taxonomy" id="2126335"/>
    <lineage>
        <taxon>Bacteria</taxon>
        <taxon>Pseudomonadati</taxon>
        <taxon>Pseudomonadota</taxon>
        <taxon>Gammaproteobacteria</taxon>
        <taxon>Candidatus Kentrum</taxon>
    </lineage>
</organism>